<comment type="caution">
    <text evidence="1">The sequence shown here is derived from an EMBL/GenBank/DDBJ whole genome shotgun (WGS) entry which is preliminary data.</text>
</comment>
<dbReference type="EMBL" id="MU266478">
    <property type="protein sequence ID" value="KAH7922630.1"/>
    <property type="molecule type" value="Genomic_DNA"/>
</dbReference>
<protein>
    <submittedName>
        <fullName evidence="1">Uncharacterized protein</fullName>
    </submittedName>
</protein>
<sequence length="1110" mass="124179">MHSEAEDDREPTFSSASSDPSYPINATAMSGRSHVPSTAFSSPAASAAFTPTPAIAPRPRPRFNVPPPPSDLAAEHSPEEDDQPLTPKTRRKSFLLAVINSDARPRMKFPTPHPPRRLGDLTVADDSTGDAATTPAAPLRTVFAGVTPRPGRARARRLSHPLAQTHVPETDLSEGEAANLASPYDSAGERASFISTASSHDLAMHMRANTSYDPAVGLGEHGGMTRFDLQKLNTYLHGLNHRLQDENRTLMERLGRYEGQGGEGEGEKGAGERRLSIESAGRGRRLSAGGSALGNVEEEAGAEQWAEEKRELEEMAEALQAEMEVLAEDKEGLEKALEDERRERARDKERWRERMMEVEKGVAEIVGQLEDKVRQAEKSWAQAEEEKETLRKEGERALARAQSEKDQALQRAENAESALEEGNELGGELKEANARITELTGDLRNASAQIKDLEEEVMTSDRRVDELERDLKEERLSAKLAEDDMHAQLSEMGAEIMQSGARIRELEAELNGHKTSLARVQDELQAKADELAEALEYLAQTDKGQQEAAEVQAMKAYIVELEESAGGAVDRIESLEQKLASAQGRVEQMEATEEQANDRVEMFEREAERASELARQMEEALEAAEQKMRTDEEVVIELRGKLATLEREKEREKEKEMSRILNGQQTVEGNAEAEEALEAELDDANREIARLSTLLQQSPARRAIDKAKDARIEMLEREREDLLERVKALRVTATEMSTPSKIMNFSGISPIHRQVLSMSMRAPKTPGGPLRELSWLNNTTADPSVSPLLSEIARLQIELDRANENIDDKLDKLEDAGLGVVGLTKSLEDARARISSLESEIAKLQRREERRTGRLQKLRCRKCLVKVDTSSVTRMLDGDESSADISHSGLASNPPTPPTRTSEALRVDLQSVNRQLSSMKKQWDDEKRQLLGEKAVLQDAANRMNLEVRNAKDEVKKIVETEKATRRSRADTQGEAERAKMAIADLESELQAERARLRQMTTEQNKIKREKGDIARQLQRTEADIDDVKQQLQKAKQENHEIENELRVNANVEQKARHLEVRVTENAETIDQLRQERSLLATDYKELQRRFSEVSEVRRSWLLATSLTPR</sequence>
<accession>A0ACB8BAA2</accession>
<gene>
    <name evidence="1" type="ORF">BV22DRAFT_645250</name>
</gene>
<proteinExistence type="predicted"/>
<keyword evidence="2" id="KW-1185">Reference proteome</keyword>
<organism evidence="1 2">
    <name type="scientific">Leucogyrophana mollusca</name>
    <dbReference type="NCBI Taxonomy" id="85980"/>
    <lineage>
        <taxon>Eukaryota</taxon>
        <taxon>Fungi</taxon>
        <taxon>Dikarya</taxon>
        <taxon>Basidiomycota</taxon>
        <taxon>Agaricomycotina</taxon>
        <taxon>Agaricomycetes</taxon>
        <taxon>Agaricomycetidae</taxon>
        <taxon>Boletales</taxon>
        <taxon>Boletales incertae sedis</taxon>
        <taxon>Leucogyrophana</taxon>
    </lineage>
</organism>
<name>A0ACB8BAA2_9AGAM</name>
<reference evidence="1" key="1">
    <citation type="journal article" date="2021" name="New Phytol.">
        <title>Evolutionary innovations through gain and loss of genes in the ectomycorrhizal Boletales.</title>
        <authorList>
            <person name="Wu G."/>
            <person name="Miyauchi S."/>
            <person name="Morin E."/>
            <person name="Kuo A."/>
            <person name="Drula E."/>
            <person name="Varga T."/>
            <person name="Kohler A."/>
            <person name="Feng B."/>
            <person name="Cao Y."/>
            <person name="Lipzen A."/>
            <person name="Daum C."/>
            <person name="Hundley H."/>
            <person name="Pangilinan J."/>
            <person name="Johnson J."/>
            <person name="Barry K."/>
            <person name="LaButti K."/>
            <person name="Ng V."/>
            <person name="Ahrendt S."/>
            <person name="Min B."/>
            <person name="Choi I.G."/>
            <person name="Park H."/>
            <person name="Plett J.M."/>
            <person name="Magnuson J."/>
            <person name="Spatafora J.W."/>
            <person name="Nagy L.G."/>
            <person name="Henrissat B."/>
            <person name="Grigoriev I.V."/>
            <person name="Yang Z.L."/>
            <person name="Xu J."/>
            <person name="Martin F.M."/>
        </authorList>
    </citation>
    <scope>NUCLEOTIDE SEQUENCE</scope>
    <source>
        <strain evidence="1">KUC20120723A-06</strain>
    </source>
</reference>
<evidence type="ECO:0000313" key="2">
    <source>
        <dbReference type="Proteomes" id="UP000790709"/>
    </source>
</evidence>
<evidence type="ECO:0000313" key="1">
    <source>
        <dbReference type="EMBL" id="KAH7922630.1"/>
    </source>
</evidence>
<dbReference type="Proteomes" id="UP000790709">
    <property type="component" value="Unassembled WGS sequence"/>
</dbReference>